<dbReference type="PANTHER" id="PTHR10492">
    <property type="match status" value="1"/>
</dbReference>
<reference evidence="1 2" key="1">
    <citation type="journal article" date="2019" name="Sci. Rep.">
        <title>Orb-weaving spider Araneus ventricosus genome elucidates the spidroin gene catalogue.</title>
        <authorList>
            <person name="Kono N."/>
            <person name="Nakamura H."/>
            <person name="Ohtoshi R."/>
            <person name="Moran D.A.P."/>
            <person name="Shinohara A."/>
            <person name="Yoshida Y."/>
            <person name="Fujiwara M."/>
            <person name="Mori M."/>
            <person name="Tomita M."/>
            <person name="Arakawa K."/>
        </authorList>
    </citation>
    <scope>NUCLEOTIDE SEQUENCE [LARGE SCALE GENOMIC DNA]</scope>
</reference>
<organism evidence="1 2">
    <name type="scientific">Araneus ventricosus</name>
    <name type="common">Orbweaver spider</name>
    <name type="synonym">Epeira ventricosa</name>
    <dbReference type="NCBI Taxonomy" id="182803"/>
    <lineage>
        <taxon>Eukaryota</taxon>
        <taxon>Metazoa</taxon>
        <taxon>Ecdysozoa</taxon>
        <taxon>Arthropoda</taxon>
        <taxon>Chelicerata</taxon>
        <taxon>Arachnida</taxon>
        <taxon>Araneae</taxon>
        <taxon>Araneomorphae</taxon>
        <taxon>Entelegynae</taxon>
        <taxon>Araneoidea</taxon>
        <taxon>Araneidae</taxon>
        <taxon>Araneus</taxon>
    </lineage>
</organism>
<dbReference type="EMBL" id="BGPR01006759">
    <property type="protein sequence ID" value="GBN21622.1"/>
    <property type="molecule type" value="Genomic_DNA"/>
</dbReference>
<comment type="caution">
    <text evidence="1">The sequence shown here is derived from an EMBL/GenBank/DDBJ whole genome shotgun (WGS) entry which is preliminary data.</text>
</comment>
<dbReference type="PANTHER" id="PTHR10492:SF57">
    <property type="entry name" value="ATP-DEPENDENT DNA HELICASE"/>
    <property type="match status" value="1"/>
</dbReference>
<dbReference type="OrthoDB" id="272985at2759"/>
<gene>
    <name evidence="1" type="ORF">AVEN_247404_1</name>
</gene>
<evidence type="ECO:0000313" key="2">
    <source>
        <dbReference type="Proteomes" id="UP000499080"/>
    </source>
</evidence>
<sequence length="83" mass="9334">MFYSTFLTTHGCAKERTLALRNEDVIVMNNQLLRELPGRVQVYKSIDTTCNTNEAVNYPAEFLNTLEPFGVPSHTLECKIGAP</sequence>
<keyword evidence="2" id="KW-1185">Reference proteome</keyword>
<proteinExistence type="predicted"/>
<dbReference type="AlphaFoldDB" id="A0A4Y2M4D6"/>
<accession>A0A4Y2M4D6</accession>
<name>A0A4Y2M4D6_ARAVE</name>
<evidence type="ECO:0000313" key="1">
    <source>
        <dbReference type="EMBL" id="GBN21622.1"/>
    </source>
</evidence>
<dbReference type="Proteomes" id="UP000499080">
    <property type="component" value="Unassembled WGS sequence"/>
</dbReference>
<protein>
    <submittedName>
        <fullName evidence="1">Uncharacterized protein</fullName>
    </submittedName>
</protein>